<proteinExistence type="predicted"/>
<dbReference type="EMBL" id="ML986621">
    <property type="protein sequence ID" value="KAF2263849.1"/>
    <property type="molecule type" value="Genomic_DNA"/>
</dbReference>
<keyword evidence="1" id="KW-0472">Membrane</keyword>
<protein>
    <submittedName>
        <fullName evidence="2">Uncharacterized protein</fullName>
    </submittedName>
</protein>
<gene>
    <name evidence="2" type="ORF">CC78DRAFT_260823</name>
</gene>
<evidence type="ECO:0000313" key="2">
    <source>
        <dbReference type="EMBL" id="KAF2263849.1"/>
    </source>
</evidence>
<accession>A0A9P4N5V4</accession>
<dbReference type="Proteomes" id="UP000800093">
    <property type="component" value="Unassembled WGS sequence"/>
</dbReference>
<organism evidence="2 3">
    <name type="scientific">Lojkania enalia</name>
    <dbReference type="NCBI Taxonomy" id="147567"/>
    <lineage>
        <taxon>Eukaryota</taxon>
        <taxon>Fungi</taxon>
        <taxon>Dikarya</taxon>
        <taxon>Ascomycota</taxon>
        <taxon>Pezizomycotina</taxon>
        <taxon>Dothideomycetes</taxon>
        <taxon>Pleosporomycetidae</taxon>
        <taxon>Pleosporales</taxon>
        <taxon>Pleosporales incertae sedis</taxon>
        <taxon>Lojkania</taxon>
    </lineage>
</organism>
<feature type="transmembrane region" description="Helical" evidence="1">
    <location>
        <begin position="42"/>
        <end position="64"/>
    </location>
</feature>
<comment type="caution">
    <text evidence="2">The sequence shown here is derived from an EMBL/GenBank/DDBJ whole genome shotgun (WGS) entry which is preliminary data.</text>
</comment>
<reference evidence="3" key="1">
    <citation type="journal article" date="2020" name="Stud. Mycol.">
        <title>101 Dothideomycetes genomes: A test case for predicting lifestyles and emergence of pathogens.</title>
        <authorList>
            <person name="Haridas S."/>
            <person name="Albert R."/>
            <person name="Binder M."/>
            <person name="Bloem J."/>
            <person name="LaButti K."/>
            <person name="Salamov A."/>
            <person name="Andreopoulos B."/>
            <person name="Baker S."/>
            <person name="Barry K."/>
            <person name="Bills G."/>
            <person name="Bluhm B."/>
            <person name="Cannon C."/>
            <person name="Castanera R."/>
            <person name="Culley D."/>
            <person name="Daum C."/>
            <person name="Ezra D."/>
            <person name="Gonzalez J."/>
            <person name="Henrissat B."/>
            <person name="Kuo A."/>
            <person name="Liang C."/>
            <person name="Lipzen A."/>
            <person name="Lutzoni F."/>
            <person name="Magnuson J."/>
            <person name="Mondo S."/>
            <person name="Nolan M."/>
            <person name="Ohm R."/>
            <person name="Pangilinan J."/>
            <person name="Park H.-J."/>
            <person name="Ramirez L."/>
            <person name="Alfaro M."/>
            <person name="Sun H."/>
            <person name="Tritt A."/>
            <person name="Yoshinaga Y."/>
            <person name="Zwiers L.-H."/>
            <person name="Turgeon B."/>
            <person name="Goodwin S."/>
            <person name="Spatafora J."/>
            <person name="Crous P."/>
            <person name="Grigoriev I."/>
        </authorList>
    </citation>
    <scope>NUCLEOTIDE SEQUENCE [LARGE SCALE GENOMIC DNA]</scope>
    <source>
        <strain evidence="3">CBS 304.66</strain>
    </source>
</reference>
<keyword evidence="1" id="KW-1133">Transmembrane helix</keyword>
<sequence length="92" mass="10829">MYVHTCQNARRELQFQTSDSSHSYLGYRTRQSRWIHVSALNFTRILVLVLYFLTVNFVLCTAIVEIGLGSHRPPFAIPPPRFIWCSIWEKRS</sequence>
<dbReference type="AlphaFoldDB" id="A0A9P4N5V4"/>
<evidence type="ECO:0000256" key="1">
    <source>
        <dbReference type="SAM" id="Phobius"/>
    </source>
</evidence>
<keyword evidence="1" id="KW-0812">Transmembrane</keyword>
<name>A0A9P4N5V4_9PLEO</name>
<keyword evidence="3" id="KW-1185">Reference proteome</keyword>
<evidence type="ECO:0000313" key="3">
    <source>
        <dbReference type="Proteomes" id="UP000800093"/>
    </source>
</evidence>